<organism evidence="1 2">
    <name type="scientific">Durusdinium trenchii</name>
    <dbReference type="NCBI Taxonomy" id="1381693"/>
    <lineage>
        <taxon>Eukaryota</taxon>
        <taxon>Sar</taxon>
        <taxon>Alveolata</taxon>
        <taxon>Dinophyceae</taxon>
        <taxon>Suessiales</taxon>
        <taxon>Symbiodiniaceae</taxon>
        <taxon>Durusdinium</taxon>
    </lineage>
</organism>
<protein>
    <submittedName>
        <fullName evidence="1">Uncharacterized protein</fullName>
    </submittedName>
</protein>
<dbReference type="EMBL" id="CAXAMM010038574">
    <property type="protein sequence ID" value="CAK9079164.1"/>
    <property type="molecule type" value="Genomic_DNA"/>
</dbReference>
<proteinExistence type="predicted"/>
<sequence>MASAATTIFNVCLQRHKLNLPNSSDFYLLALVSTFAAVLEFVRAMPLELKDSLKTLQDLGISTNLWASRVLGCQLLGVQDPRAAGVEINPADQQAYDRFISTLQQELEGSALLVAAWLMQLPANEGALHTQTLAGLESFARKEKEFQAEALLGGKIRKPRKQKRQVQINLDRTSAQFEERKGWTGIGVPVEVTGIGGPGAPHAFVFERREDVQLQDGEVIDNKIWGFDPHPHDVILRSGCFSCPNLAGANCYLFPLHAFVSKFLWCLSYCSKRRSFVTSMSARIFR</sequence>
<accession>A0ABP0PWH6</accession>
<keyword evidence="2" id="KW-1185">Reference proteome</keyword>
<reference evidence="1 2" key="1">
    <citation type="submission" date="2024-02" db="EMBL/GenBank/DDBJ databases">
        <authorList>
            <person name="Chen Y."/>
            <person name="Shah S."/>
            <person name="Dougan E. K."/>
            <person name="Thang M."/>
            <person name="Chan C."/>
        </authorList>
    </citation>
    <scope>NUCLEOTIDE SEQUENCE [LARGE SCALE GENOMIC DNA]</scope>
</reference>
<name>A0ABP0PWH6_9DINO</name>
<gene>
    <name evidence="1" type="ORF">SCF082_LOCUS37787</name>
</gene>
<evidence type="ECO:0000313" key="1">
    <source>
        <dbReference type="EMBL" id="CAK9079164.1"/>
    </source>
</evidence>
<dbReference type="Proteomes" id="UP001642464">
    <property type="component" value="Unassembled WGS sequence"/>
</dbReference>
<evidence type="ECO:0000313" key="2">
    <source>
        <dbReference type="Proteomes" id="UP001642464"/>
    </source>
</evidence>
<comment type="caution">
    <text evidence="1">The sequence shown here is derived from an EMBL/GenBank/DDBJ whole genome shotgun (WGS) entry which is preliminary data.</text>
</comment>